<name>A0ABX2XFM3_9FLAO</name>
<keyword evidence="3" id="KW-1185">Reference proteome</keyword>
<protein>
    <recommendedName>
        <fullName evidence="1">GmrSD restriction endonucleases N-terminal domain-containing protein</fullName>
    </recommendedName>
</protein>
<dbReference type="Proteomes" id="UP000093343">
    <property type="component" value="Unassembled WGS sequence"/>
</dbReference>
<dbReference type="Pfam" id="PF03235">
    <property type="entry name" value="GmrSD_N"/>
    <property type="match status" value="1"/>
</dbReference>
<dbReference type="EMBL" id="LVEN01000038">
    <property type="protein sequence ID" value="OCB71195.1"/>
    <property type="molecule type" value="Genomic_DNA"/>
</dbReference>
<sequence>MNNNTLKLKSIFELLNEQFYIPSYQRGYRWTDIQVKALLADIWDFRNKDPKKEEFYCLQPVVVTKPDNSSAIAWELIDGQQRLTTIYIILSFFNKRFSEEFRNPVFSLEYQTRTDSKKYLADINDAEKNDNIDYYFIHEAYTAIREWFKGKQNFINDFESILLNNTKVIWYEVNDDSTDSIDIFTRINIGKIPLTNAELVKALFLQKDNFQDKATLKQLQIASEWDAMEKKLQNDSFWHFIYSTKNNMQYENRIEYIFDLIHEKKKENEDHFTFNKFQDEFTDDKIRNNGILDVDGLWLKVKKYFLTIEEWYSERDLYHLIGFLIEYKADINELKKTSDKLSKTVFKEHLKTEIKDRLSTIQIESLEYGQNPYEIRMILLLFNIQTILATKEADMRFPFDKYKSDNWDIEHINSQSDKTISPKDRKSWAIDILEFYTGLYGYASDVFNERGISQINAQKEKIEILKDITKTIANKLVTILESEHVNDELFQEVYEEVLELYIEKENSQIDNISNLALLDDVTNRSYGNAMFFIKRKRIIENDKNGIFVPICTKNVFLKYYTRHSDNNMYWNQKDAIDYLETMKEILGDYLTVKE</sequence>
<reference evidence="3" key="1">
    <citation type="submission" date="2016-03" db="EMBL/GenBank/DDBJ databases">
        <title>Draft genome sequence of Paenibacillus glacialis DSM 22343.</title>
        <authorList>
            <person name="Shin S.-K."/>
            <person name="Yi H."/>
        </authorList>
    </citation>
    <scope>NUCLEOTIDE SEQUENCE [LARGE SCALE GENOMIC DNA]</scope>
    <source>
        <strain evidence="3">CCUG 60099</strain>
    </source>
</reference>
<dbReference type="PANTHER" id="PTHR35149">
    <property type="entry name" value="SLL5132 PROTEIN"/>
    <property type="match status" value="1"/>
</dbReference>
<dbReference type="InterPro" id="IPR004919">
    <property type="entry name" value="GmrSD_N"/>
</dbReference>
<dbReference type="PANTHER" id="PTHR35149:SF1">
    <property type="entry name" value="DUF5655 DOMAIN-CONTAINING PROTEIN"/>
    <property type="match status" value="1"/>
</dbReference>
<organism evidence="2 3">
    <name type="scientific">Flavobacterium piscis</name>
    <dbReference type="NCBI Taxonomy" id="1114874"/>
    <lineage>
        <taxon>Bacteria</taxon>
        <taxon>Pseudomonadati</taxon>
        <taxon>Bacteroidota</taxon>
        <taxon>Flavobacteriia</taxon>
        <taxon>Flavobacteriales</taxon>
        <taxon>Flavobacteriaceae</taxon>
        <taxon>Flavobacterium</taxon>
    </lineage>
</organism>
<feature type="domain" description="GmrSD restriction endonucleases N-terminal" evidence="1">
    <location>
        <begin position="11"/>
        <end position="205"/>
    </location>
</feature>
<accession>A0ABX2XFM3</accession>
<comment type="caution">
    <text evidence="2">The sequence shown here is derived from an EMBL/GenBank/DDBJ whole genome shotgun (WGS) entry which is preliminary data.</text>
</comment>
<evidence type="ECO:0000313" key="2">
    <source>
        <dbReference type="EMBL" id="OCB71195.1"/>
    </source>
</evidence>
<dbReference type="RefSeq" id="WP_065450716.1">
    <property type="nucleotide sequence ID" value="NZ_LVEN01000038.1"/>
</dbReference>
<evidence type="ECO:0000313" key="3">
    <source>
        <dbReference type="Proteomes" id="UP000093343"/>
    </source>
</evidence>
<gene>
    <name evidence="2" type="ORF">FLP_16925</name>
</gene>
<evidence type="ECO:0000259" key="1">
    <source>
        <dbReference type="Pfam" id="PF03235"/>
    </source>
</evidence>
<proteinExistence type="predicted"/>